<dbReference type="PANTHER" id="PTHR34853:SF5">
    <property type="entry name" value="LIP-DOMAIN-CONTAINING PROTEIN-RELATED"/>
    <property type="match status" value="1"/>
</dbReference>
<dbReference type="GO" id="GO:0004806">
    <property type="term" value="F:triacylglycerol lipase activity"/>
    <property type="evidence" value="ECO:0007669"/>
    <property type="project" value="InterPro"/>
</dbReference>
<dbReference type="Gene3D" id="3.40.50.1820">
    <property type="entry name" value="alpha/beta hydrolase"/>
    <property type="match status" value="1"/>
</dbReference>
<protein>
    <submittedName>
        <fullName evidence="2">Secretory lipase</fullName>
    </submittedName>
</protein>
<keyword evidence="1" id="KW-0378">Hydrolase</keyword>
<evidence type="ECO:0000313" key="3">
    <source>
        <dbReference type="Proteomes" id="UP000008142"/>
    </source>
</evidence>
<dbReference type="PANTHER" id="PTHR34853">
    <property type="match status" value="1"/>
</dbReference>
<dbReference type="ESTHER" id="ajecg-c0nyh7">
    <property type="family name" value="Fungal-Bact_LIP"/>
</dbReference>
<dbReference type="InterPro" id="IPR029058">
    <property type="entry name" value="AB_hydrolase_fold"/>
</dbReference>
<dbReference type="InterPro" id="IPR005152">
    <property type="entry name" value="Lipase_secreted"/>
</dbReference>
<dbReference type="AlphaFoldDB" id="F0UPV9"/>
<gene>
    <name evidence="2" type="ORF">HCEG_07069</name>
</gene>
<dbReference type="Pfam" id="PF03583">
    <property type="entry name" value="LIP"/>
    <property type="match status" value="1"/>
</dbReference>
<evidence type="ECO:0000313" key="2">
    <source>
        <dbReference type="EMBL" id="EGC47854.1"/>
    </source>
</evidence>
<reference evidence="3" key="1">
    <citation type="submission" date="2008-07" db="EMBL/GenBank/DDBJ databases">
        <title>Annotation of Ajellomyces capsulatus strain H88.</title>
        <authorList>
            <person name="Champion M."/>
            <person name="Cuomo C."/>
            <person name="Ma L.-J."/>
            <person name="Henn M.R."/>
            <person name="Sil A."/>
            <person name="Goldman B."/>
            <person name="Young S.K."/>
            <person name="Kodira C.D."/>
            <person name="Zeng Q."/>
            <person name="Koehrsen M."/>
            <person name="Alvarado L."/>
            <person name="Berlin A."/>
            <person name="Borenstein D."/>
            <person name="Chen Z."/>
            <person name="Engels R."/>
            <person name="Freedman E."/>
            <person name="Gellesch M."/>
            <person name="Goldberg J."/>
            <person name="Griggs A."/>
            <person name="Gujja S."/>
            <person name="Heiman D."/>
            <person name="Hepburn T."/>
            <person name="Howarth C."/>
            <person name="Jen D."/>
            <person name="Larson L."/>
            <person name="Lewis B."/>
            <person name="Mehta T."/>
            <person name="Park D."/>
            <person name="Pearson M."/>
            <person name="Roberts A."/>
            <person name="Saif S."/>
            <person name="Shea T."/>
            <person name="Shenoy N."/>
            <person name="Sisk P."/>
            <person name="Stolte C."/>
            <person name="Sykes S."/>
            <person name="Walk T."/>
            <person name="White J."/>
            <person name="Yandava C."/>
            <person name="Klein B."/>
            <person name="McEwen J.G."/>
            <person name="Puccia R."/>
            <person name="Goldman G.H."/>
            <person name="Felipe M.S."/>
            <person name="Nino-Vega G."/>
            <person name="San-Blas G."/>
            <person name="Taylor J."/>
            <person name="Mendoza L."/>
            <person name="Galagan J."/>
            <person name="Nusbaum C."/>
            <person name="Birren B."/>
        </authorList>
    </citation>
    <scope>NUCLEOTIDE SEQUENCE [LARGE SCALE GENOMIC DNA]</scope>
    <source>
        <strain evidence="3">H88</strain>
    </source>
</reference>
<dbReference type="GO" id="GO:0016042">
    <property type="term" value="P:lipid catabolic process"/>
    <property type="evidence" value="ECO:0007669"/>
    <property type="project" value="InterPro"/>
</dbReference>
<dbReference type="OrthoDB" id="2373480at2759"/>
<dbReference type="EMBL" id="DS990640">
    <property type="protein sequence ID" value="EGC47854.1"/>
    <property type="molecule type" value="Genomic_DNA"/>
</dbReference>
<evidence type="ECO:0000256" key="1">
    <source>
        <dbReference type="ARBA" id="ARBA00022801"/>
    </source>
</evidence>
<dbReference type="SUPFAM" id="SSF53474">
    <property type="entry name" value="alpha/beta-Hydrolases"/>
    <property type="match status" value="1"/>
</dbReference>
<dbReference type="OMA" id="WITGSAN"/>
<sequence length="471" mass="51192">MSSNPMERKCKLALLEVPIRHAFIILSSPSNSMMLSKLPLLAALVASGCVAKILPPSQDSWPGELIRFRQLESKIQPLLPFGEEISVDAVYQYLFRTTDSLGNAVAAVTTLIAPHNSDSSKLLVYQAAYDAANGDCSPSYTLRLGSSSAGLLGLLMPNSTTFAEGIFLAAALNRGWWVMVTDYEGLEAQFIAGLQSAYATLDSVRVVINEGHKIGLAPDARYVIWGYSGGAFAGGWAAELQPSYAPELHFSGAALGGTIVNTTSVVESINRGTFSGLIFRGFYGAAKAYPNLTDWMDENMLPNKRDEFFKHATNCQIQGIDGRFHDVFSYFVHGDRSIYEPVPATVLDWSGQMGRRGSPTMPLFIYKAVRDEISPIEDTDKLVHQYCSNGATIEYHRNAKGEHVTEALIGSVNALEWVSDRLAGRPLQHLEPCLTKDVLIANISPSAVSTLGIELYSFLRSIQSVGLGPPS</sequence>
<proteinExistence type="predicted"/>
<dbReference type="HOGENOM" id="CLU_029538_5_2_1"/>
<name>F0UPV9_AJEC8</name>
<dbReference type="Gene3D" id="1.10.260.130">
    <property type="match status" value="1"/>
</dbReference>
<organism evidence="3">
    <name type="scientific">Ajellomyces capsulatus (strain H88)</name>
    <name type="common">Darling's disease fungus</name>
    <name type="synonym">Histoplasma capsulatum</name>
    <dbReference type="NCBI Taxonomy" id="544711"/>
    <lineage>
        <taxon>Eukaryota</taxon>
        <taxon>Fungi</taxon>
        <taxon>Dikarya</taxon>
        <taxon>Ascomycota</taxon>
        <taxon>Pezizomycotina</taxon>
        <taxon>Eurotiomycetes</taxon>
        <taxon>Eurotiomycetidae</taxon>
        <taxon>Onygenales</taxon>
        <taxon>Ajellomycetaceae</taxon>
        <taxon>Histoplasma</taxon>
    </lineage>
</organism>
<accession>F0UPV9</accession>
<dbReference type="Proteomes" id="UP000008142">
    <property type="component" value="Unassembled WGS sequence"/>
</dbReference>